<dbReference type="HOGENOM" id="CLU_1133427_0_0_1"/>
<name>A0A067MAY6_BOTB1</name>
<reference evidence="2" key="1">
    <citation type="journal article" date="2014" name="Proc. Natl. Acad. Sci. U.S.A.">
        <title>Extensive sampling of basidiomycete genomes demonstrates inadequacy of the white-rot/brown-rot paradigm for wood decay fungi.</title>
        <authorList>
            <person name="Riley R."/>
            <person name="Salamov A.A."/>
            <person name="Brown D.W."/>
            <person name="Nagy L.G."/>
            <person name="Floudas D."/>
            <person name="Held B.W."/>
            <person name="Levasseur A."/>
            <person name="Lombard V."/>
            <person name="Morin E."/>
            <person name="Otillar R."/>
            <person name="Lindquist E.A."/>
            <person name="Sun H."/>
            <person name="LaButti K.M."/>
            <person name="Schmutz J."/>
            <person name="Jabbour D."/>
            <person name="Luo H."/>
            <person name="Baker S.E."/>
            <person name="Pisabarro A.G."/>
            <person name="Walton J.D."/>
            <person name="Blanchette R.A."/>
            <person name="Henrissat B."/>
            <person name="Martin F."/>
            <person name="Cullen D."/>
            <person name="Hibbett D.S."/>
            <person name="Grigoriev I.V."/>
        </authorList>
    </citation>
    <scope>NUCLEOTIDE SEQUENCE [LARGE SCALE GENOMIC DNA]</scope>
    <source>
        <strain evidence="2">FD-172 SS1</strain>
    </source>
</reference>
<organism evidence="1 2">
    <name type="scientific">Botryobasidium botryosum (strain FD-172 SS1)</name>
    <dbReference type="NCBI Taxonomy" id="930990"/>
    <lineage>
        <taxon>Eukaryota</taxon>
        <taxon>Fungi</taxon>
        <taxon>Dikarya</taxon>
        <taxon>Basidiomycota</taxon>
        <taxon>Agaricomycotina</taxon>
        <taxon>Agaricomycetes</taxon>
        <taxon>Cantharellales</taxon>
        <taxon>Botryobasidiaceae</taxon>
        <taxon>Botryobasidium</taxon>
    </lineage>
</organism>
<keyword evidence="2" id="KW-1185">Reference proteome</keyword>
<accession>A0A067MAY6</accession>
<dbReference type="AlphaFoldDB" id="A0A067MAY6"/>
<evidence type="ECO:0000313" key="1">
    <source>
        <dbReference type="EMBL" id="KDQ12744.1"/>
    </source>
</evidence>
<proteinExistence type="predicted"/>
<sequence>MPPEVLIRRLPADSTLVPLNYTRPTRTPPPGGWRESIDIRNRKYSKHLEQSCSIQDHARQGVVPVTNKVARHLVGSLVLPEKPKESEAQVIIPRAGAASAASTSFKNTLTNRKLEGKGLDVLYRVDVSFPPESDEIDALVHRRRCRSPPSGWMGGGSAARVSLQGSLGTNLWDINEVALAKPELCERRAIKRGREAQDFWDSGLWSDVVPNGDKPGSAIHHRLDVVDSRVETFISDNRTELSYKL</sequence>
<dbReference type="EMBL" id="KL198048">
    <property type="protein sequence ID" value="KDQ12744.1"/>
    <property type="molecule type" value="Genomic_DNA"/>
</dbReference>
<dbReference type="Proteomes" id="UP000027195">
    <property type="component" value="Unassembled WGS sequence"/>
</dbReference>
<gene>
    <name evidence="1" type="ORF">BOTBODRAFT_45642</name>
</gene>
<evidence type="ECO:0000313" key="2">
    <source>
        <dbReference type="Proteomes" id="UP000027195"/>
    </source>
</evidence>
<protein>
    <submittedName>
        <fullName evidence="1">Uncharacterized protein</fullName>
    </submittedName>
</protein>
<dbReference type="InParanoid" id="A0A067MAY6"/>